<dbReference type="SUPFAM" id="SSF54368">
    <property type="entry name" value="Glutamine synthetase, N-terminal domain"/>
    <property type="match status" value="1"/>
</dbReference>
<comment type="cofactor">
    <cofactor evidence="1">
        <name>Mg(2+)</name>
        <dbReference type="ChEBI" id="CHEBI:18420"/>
    </cofactor>
</comment>
<dbReference type="InterPro" id="IPR027303">
    <property type="entry name" value="Gln_synth_gly_rich_site"/>
</dbReference>
<evidence type="ECO:0000313" key="12">
    <source>
        <dbReference type="EMBL" id="EYT50406.1"/>
    </source>
</evidence>
<dbReference type="InterPro" id="IPR008147">
    <property type="entry name" value="Gln_synt_N"/>
</dbReference>
<reference evidence="12 13" key="1">
    <citation type="journal article" date="2013" name="Genome Announc.">
        <title>Draft genome sequence of an Actinobacterium, Brachybacterium muris strain UCD-AY4.</title>
        <authorList>
            <person name="Lo J.R."/>
            <person name="Lang J.M."/>
            <person name="Darling A.E."/>
            <person name="Eisen J.A."/>
            <person name="Coil D.A."/>
        </authorList>
    </citation>
    <scope>NUCLEOTIDE SEQUENCE [LARGE SCALE GENOMIC DNA]</scope>
    <source>
        <strain evidence="12 13">UCD-AY4</strain>
    </source>
</reference>
<organism evidence="12 13">
    <name type="scientific">Brachybacterium muris UCD-AY4</name>
    <dbReference type="NCBI Taxonomy" id="1249481"/>
    <lineage>
        <taxon>Bacteria</taxon>
        <taxon>Bacillati</taxon>
        <taxon>Actinomycetota</taxon>
        <taxon>Actinomycetes</taxon>
        <taxon>Micrococcales</taxon>
        <taxon>Dermabacteraceae</taxon>
        <taxon>Brachybacterium</taxon>
    </lineage>
</organism>
<gene>
    <name evidence="12" type="ORF">D641_0103845</name>
</gene>
<dbReference type="InterPro" id="IPR014746">
    <property type="entry name" value="Gln_synth/guanido_kin_cat_dom"/>
</dbReference>
<dbReference type="HOGENOM" id="CLU_017290_1_3_11"/>
<dbReference type="PROSITE" id="PS00181">
    <property type="entry name" value="GLNA_ATP"/>
    <property type="match status" value="1"/>
</dbReference>
<dbReference type="Pfam" id="PF03951">
    <property type="entry name" value="Gln-synt_N"/>
    <property type="match status" value="1"/>
</dbReference>
<evidence type="ECO:0000256" key="6">
    <source>
        <dbReference type="ARBA" id="ARBA00022840"/>
    </source>
</evidence>
<dbReference type="PANTHER" id="PTHR43785">
    <property type="entry name" value="GAMMA-GLUTAMYLPUTRESCINE SYNTHETASE"/>
    <property type="match status" value="1"/>
</dbReference>
<dbReference type="FunFam" id="3.30.590.10:FF:000003">
    <property type="entry name" value="Glutamine synthetase 2"/>
    <property type="match status" value="1"/>
</dbReference>
<dbReference type="AlphaFoldDB" id="A0A022KX03"/>
<dbReference type="STRING" id="1249481.D641_0103845"/>
<evidence type="ECO:0000256" key="5">
    <source>
        <dbReference type="ARBA" id="ARBA00022741"/>
    </source>
</evidence>
<evidence type="ECO:0000256" key="9">
    <source>
        <dbReference type="RuleBase" id="RU000384"/>
    </source>
</evidence>
<dbReference type="RefSeq" id="WP_017822482.1">
    <property type="nucleotide sequence ID" value="NZ_AORC01000004.1"/>
</dbReference>
<keyword evidence="3" id="KW-0436">Ligase</keyword>
<dbReference type="PROSITE" id="PS51986">
    <property type="entry name" value="GS_BETA_GRASP"/>
    <property type="match status" value="1"/>
</dbReference>
<keyword evidence="6" id="KW-0067">ATP-binding</keyword>
<dbReference type="InterPro" id="IPR008146">
    <property type="entry name" value="Gln_synth_cat_dom"/>
</dbReference>
<dbReference type="Gene3D" id="3.30.590.10">
    <property type="entry name" value="Glutamine synthetase/guanido kinase, catalytic domain"/>
    <property type="match status" value="1"/>
</dbReference>
<dbReference type="PANTHER" id="PTHR43785:SF11">
    <property type="entry name" value="GAMMA-GLUTAMYLPOLYAMINE SYNTHETASE GLNA2"/>
    <property type="match status" value="1"/>
</dbReference>
<evidence type="ECO:0000256" key="4">
    <source>
        <dbReference type="ARBA" id="ARBA00022723"/>
    </source>
</evidence>
<dbReference type="PROSITE" id="PS51987">
    <property type="entry name" value="GS_CATALYTIC"/>
    <property type="match status" value="1"/>
</dbReference>
<protein>
    <submittedName>
        <fullName evidence="12">Glutamine synthetase</fullName>
    </submittedName>
</protein>
<dbReference type="Gene3D" id="3.10.20.70">
    <property type="entry name" value="Glutamine synthetase, N-terminal domain"/>
    <property type="match status" value="1"/>
</dbReference>
<evidence type="ECO:0000256" key="8">
    <source>
        <dbReference type="PROSITE-ProRule" id="PRU01330"/>
    </source>
</evidence>
<dbReference type="GO" id="GO:0046872">
    <property type="term" value="F:metal ion binding"/>
    <property type="evidence" value="ECO:0007669"/>
    <property type="project" value="UniProtKB-KW"/>
</dbReference>
<keyword evidence="13" id="KW-1185">Reference proteome</keyword>
<dbReference type="Proteomes" id="UP000019754">
    <property type="component" value="Unassembled WGS sequence"/>
</dbReference>
<evidence type="ECO:0000259" key="11">
    <source>
        <dbReference type="PROSITE" id="PS51987"/>
    </source>
</evidence>
<dbReference type="GO" id="GO:0005524">
    <property type="term" value="F:ATP binding"/>
    <property type="evidence" value="ECO:0007669"/>
    <property type="project" value="UniProtKB-KW"/>
</dbReference>
<dbReference type="GO" id="GO:0004356">
    <property type="term" value="F:glutamine synthetase activity"/>
    <property type="evidence" value="ECO:0007669"/>
    <property type="project" value="InterPro"/>
</dbReference>
<dbReference type="InterPro" id="IPR036651">
    <property type="entry name" value="Gln_synt_N_sf"/>
</dbReference>
<evidence type="ECO:0000256" key="2">
    <source>
        <dbReference type="ARBA" id="ARBA00009897"/>
    </source>
</evidence>
<evidence type="ECO:0000256" key="7">
    <source>
        <dbReference type="ARBA" id="ARBA00022842"/>
    </source>
</evidence>
<keyword evidence="7" id="KW-0460">Magnesium</keyword>
<evidence type="ECO:0000256" key="3">
    <source>
        <dbReference type="ARBA" id="ARBA00022598"/>
    </source>
</evidence>
<proteinExistence type="inferred from homology"/>
<dbReference type="SMART" id="SM01230">
    <property type="entry name" value="Gln-synt_C"/>
    <property type="match status" value="1"/>
</dbReference>
<name>A0A022KX03_9MICO</name>
<dbReference type="OrthoDB" id="9807095at2"/>
<accession>A0A022KX03</accession>
<evidence type="ECO:0000313" key="13">
    <source>
        <dbReference type="Proteomes" id="UP000019754"/>
    </source>
</evidence>
<dbReference type="Pfam" id="PF00120">
    <property type="entry name" value="Gln-synt_C"/>
    <property type="match status" value="1"/>
</dbReference>
<dbReference type="SUPFAM" id="SSF55931">
    <property type="entry name" value="Glutamine synthetase/guanido kinase"/>
    <property type="match status" value="1"/>
</dbReference>
<evidence type="ECO:0000259" key="10">
    <source>
        <dbReference type="PROSITE" id="PS51986"/>
    </source>
</evidence>
<keyword evidence="5" id="KW-0547">Nucleotide-binding</keyword>
<comment type="similarity">
    <text evidence="2 8 9">Belongs to the glutamine synthetase family.</text>
</comment>
<keyword evidence="4" id="KW-0479">Metal-binding</keyword>
<feature type="domain" description="GS catalytic" evidence="11">
    <location>
        <begin position="107"/>
        <end position="445"/>
    </location>
</feature>
<sequence length="445" mass="50163">MEHFHDDVIRQVAERDVRFIRLWFCDIAGTLKSIAISPADLETAFTEGIGIDGSTIEGLTRSYESDMLLRPDPGTFEVLAWRGDSDATARMMCDVLTPDGEPAASDPRRVLKEALSAAEKQGLELYAHPEIEFYLFQEHFQPGHKLRPIDNAGYFDHVHRGQGQDFRRSAIQNLEAMNIQVEFSHHENGPGQNEIDLRYADALTTADNIVTLRTVVKEVALSMGQVATFMPKPMIEHPGSGMHTHLSLFQGGKNAFHEPGAEYGLSRTGRQFIAGLLRHAPEYCAVTNQWVNSYKRLWGAQEAPSYVCWGHNNRSALVRVPFHKPTKGTSSRVEFRGADSATNPYLAFAVLLAAGMAGIEGEYELPEGAEDAVWELTENERRSMGIEPLPTDLFRALETFESSDLMARTLGEQVFEFFLRDKRNEWNRYREQVTEYELASTFSRI</sequence>
<evidence type="ECO:0000256" key="1">
    <source>
        <dbReference type="ARBA" id="ARBA00001946"/>
    </source>
</evidence>
<feature type="domain" description="GS beta-grasp" evidence="10">
    <location>
        <begin position="15"/>
        <end position="100"/>
    </location>
</feature>
<dbReference type="EMBL" id="AORC01000004">
    <property type="protein sequence ID" value="EYT50406.1"/>
    <property type="molecule type" value="Genomic_DNA"/>
</dbReference>
<comment type="caution">
    <text evidence="12">The sequence shown here is derived from an EMBL/GenBank/DDBJ whole genome shotgun (WGS) entry which is preliminary data.</text>
</comment>
<dbReference type="GO" id="GO:0006542">
    <property type="term" value="P:glutamine biosynthetic process"/>
    <property type="evidence" value="ECO:0007669"/>
    <property type="project" value="InterPro"/>
</dbReference>